<comment type="caution">
    <text evidence="2">The sequence shown here is derived from an EMBL/GenBank/DDBJ whole genome shotgun (WGS) entry which is preliminary data.</text>
</comment>
<name>A0ABQ4S1A5_9HYPH</name>
<gene>
    <name evidence="2" type="primary">COQ3_4</name>
    <name evidence="2" type="ORF">OCOJLMKI_3869</name>
</gene>
<accession>A0ABQ4S1A5</accession>
<dbReference type="Gene3D" id="3.40.50.150">
    <property type="entry name" value="Vaccinia Virus protein VP39"/>
    <property type="match status" value="1"/>
</dbReference>
<proteinExistence type="predicted"/>
<dbReference type="Proteomes" id="UP001055125">
    <property type="component" value="Unassembled WGS sequence"/>
</dbReference>
<evidence type="ECO:0000313" key="3">
    <source>
        <dbReference type="Proteomes" id="UP001055125"/>
    </source>
</evidence>
<sequence>MGTVGQIVCSVCGGQAFNATYPVLWPDLINAWQLSSYEVEYIDAQQGRCCSRCGSNLRSIALAKAVLAAVVADGSLSEFVSSAKSATFKILEINEAGTLNPFLKQLPGHTFGSYPQVDMHALPYADRSFDLVIHSDTLEHVSSPLHALLECARVLKSGGAICYTVPVVIGRLTRSREGLPKSWHGDPTQTGDDWLVYTEFGADFWTLPLQAGFRNVSIFAVEFPAAISICAYV</sequence>
<dbReference type="Pfam" id="PF08241">
    <property type="entry name" value="Methyltransf_11"/>
    <property type="match status" value="1"/>
</dbReference>
<evidence type="ECO:0000313" key="2">
    <source>
        <dbReference type="EMBL" id="GJD96646.1"/>
    </source>
</evidence>
<dbReference type="InterPro" id="IPR029063">
    <property type="entry name" value="SAM-dependent_MTases_sf"/>
</dbReference>
<dbReference type="RefSeq" id="WP_283206772.1">
    <property type="nucleotide sequence ID" value="NZ_BPQP01000065.1"/>
</dbReference>
<organism evidence="2 3">
    <name type="scientific">Methylobacterium iners</name>
    <dbReference type="NCBI Taxonomy" id="418707"/>
    <lineage>
        <taxon>Bacteria</taxon>
        <taxon>Pseudomonadati</taxon>
        <taxon>Pseudomonadota</taxon>
        <taxon>Alphaproteobacteria</taxon>
        <taxon>Hyphomicrobiales</taxon>
        <taxon>Methylobacteriaceae</taxon>
        <taxon>Methylobacterium</taxon>
    </lineage>
</organism>
<dbReference type="SUPFAM" id="SSF53335">
    <property type="entry name" value="S-adenosyl-L-methionine-dependent methyltransferases"/>
    <property type="match status" value="1"/>
</dbReference>
<reference evidence="2" key="2">
    <citation type="submission" date="2021-08" db="EMBL/GenBank/DDBJ databases">
        <authorList>
            <person name="Tani A."/>
            <person name="Ola A."/>
            <person name="Ogura Y."/>
            <person name="Katsura K."/>
            <person name="Hayashi T."/>
        </authorList>
    </citation>
    <scope>NUCLEOTIDE SEQUENCE</scope>
    <source>
        <strain evidence="2">DSM 19015</strain>
    </source>
</reference>
<feature type="domain" description="Methyltransferase type 11" evidence="1">
    <location>
        <begin position="114"/>
        <end position="162"/>
    </location>
</feature>
<dbReference type="InterPro" id="IPR013216">
    <property type="entry name" value="Methyltransf_11"/>
</dbReference>
<dbReference type="CDD" id="cd02440">
    <property type="entry name" value="AdoMet_MTases"/>
    <property type="match status" value="1"/>
</dbReference>
<evidence type="ECO:0000259" key="1">
    <source>
        <dbReference type="Pfam" id="PF08241"/>
    </source>
</evidence>
<dbReference type="EMBL" id="BPQP01000065">
    <property type="protein sequence ID" value="GJD96646.1"/>
    <property type="molecule type" value="Genomic_DNA"/>
</dbReference>
<protein>
    <submittedName>
        <fullName evidence="2">Ubiquinone biosynthesis O-methyltransferase, mitochondrial</fullName>
    </submittedName>
</protein>
<keyword evidence="2" id="KW-0830">Ubiquinone</keyword>
<reference evidence="2" key="1">
    <citation type="journal article" date="2021" name="Front. Microbiol.">
        <title>Comprehensive Comparative Genomics and Phenotyping of Methylobacterium Species.</title>
        <authorList>
            <person name="Alessa O."/>
            <person name="Ogura Y."/>
            <person name="Fujitani Y."/>
            <person name="Takami H."/>
            <person name="Hayashi T."/>
            <person name="Sahin N."/>
            <person name="Tani A."/>
        </authorList>
    </citation>
    <scope>NUCLEOTIDE SEQUENCE</scope>
    <source>
        <strain evidence="2">DSM 19015</strain>
    </source>
</reference>
<keyword evidence="3" id="KW-1185">Reference proteome</keyword>